<dbReference type="RefSeq" id="WP_007281098.1">
    <property type="nucleotide sequence ID" value="NZ_ABCK01000036.1"/>
</dbReference>
<comment type="caution">
    <text evidence="1">The sequence shown here is derived from an EMBL/GenBank/DDBJ whole genome shotgun (WGS) entry which is preliminary data.</text>
</comment>
<evidence type="ECO:0000313" key="2">
    <source>
        <dbReference type="Proteomes" id="UP000004947"/>
    </source>
</evidence>
<gene>
    <name evidence="1" type="ORF">LNTAR_02934</name>
</gene>
<evidence type="ECO:0000313" key="1">
    <source>
        <dbReference type="EMBL" id="EDM25129.1"/>
    </source>
</evidence>
<accession>A6DTE9</accession>
<feature type="non-terminal residue" evidence="1">
    <location>
        <position position="1"/>
    </location>
</feature>
<organism evidence="1 2">
    <name type="scientific">Lentisphaera araneosa HTCC2155</name>
    <dbReference type="NCBI Taxonomy" id="313628"/>
    <lineage>
        <taxon>Bacteria</taxon>
        <taxon>Pseudomonadati</taxon>
        <taxon>Lentisphaerota</taxon>
        <taxon>Lentisphaeria</taxon>
        <taxon>Lentisphaerales</taxon>
        <taxon>Lentisphaeraceae</taxon>
        <taxon>Lentisphaera</taxon>
    </lineage>
</organism>
<dbReference type="EMBL" id="ABCK01000036">
    <property type="protein sequence ID" value="EDM25129.1"/>
    <property type="molecule type" value="Genomic_DNA"/>
</dbReference>
<name>A6DTE9_9BACT</name>
<protein>
    <submittedName>
        <fullName evidence="1">Uncharacterized protein</fullName>
    </submittedName>
</protein>
<dbReference type="OrthoDB" id="276591at2"/>
<keyword evidence="2" id="KW-1185">Reference proteome</keyword>
<dbReference type="Proteomes" id="UP000004947">
    <property type="component" value="Unassembled WGS sequence"/>
</dbReference>
<sequence>LKAPNGGALTKLGGDAAVLEVLLDHQTGEMKIYFFDGEAKNQLKIEQKKLNLVIKDLTIALTADEEGVFRVANEKLKGLQKFDAEVAALEIEGLPFDGVTISYPEGN</sequence>
<reference evidence="1 2" key="1">
    <citation type="journal article" date="2010" name="J. Bacteriol.">
        <title>Genome sequence of Lentisphaera araneosa HTCC2155T, the type species of the order Lentisphaerales in the phylum Lentisphaerae.</title>
        <authorList>
            <person name="Thrash J.C."/>
            <person name="Cho J.C."/>
            <person name="Vergin K.L."/>
            <person name="Morris R.M."/>
            <person name="Giovannoni S.J."/>
        </authorList>
    </citation>
    <scope>NUCLEOTIDE SEQUENCE [LARGE SCALE GENOMIC DNA]</scope>
    <source>
        <strain evidence="1 2">HTCC2155</strain>
    </source>
</reference>
<proteinExistence type="predicted"/>
<dbReference type="AlphaFoldDB" id="A6DTE9"/>